<dbReference type="GO" id="GO:0003700">
    <property type="term" value="F:DNA-binding transcription factor activity"/>
    <property type="evidence" value="ECO:0007669"/>
    <property type="project" value="InterPro"/>
</dbReference>
<comment type="caution">
    <text evidence="5">The sequence shown here is derived from an EMBL/GenBank/DDBJ whole genome shotgun (WGS) entry which is preliminary data.</text>
</comment>
<dbReference type="InterPro" id="IPR018060">
    <property type="entry name" value="HTH_AraC"/>
</dbReference>
<dbReference type="Proteomes" id="UP000886339">
    <property type="component" value="Unassembled WGS sequence"/>
</dbReference>
<organism evidence="5">
    <name type="scientific">Thiolapillus brandeum</name>
    <dbReference type="NCBI Taxonomy" id="1076588"/>
    <lineage>
        <taxon>Bacteria</taxon>
        <taxon>Pseudomonadati</taxon>
        <taxon>Pseudomonadota</taxon>
        <taxon>Gammaproteobacteria</taxon>
        <taxon>Chromatiales</taxon>
        <taxon>Sedimenticolaceae</taxon>
        <taxon>Thiolapillus</taxon>
    </lineage>
</organism>
<dbReference type="PROSITE" id="PS01124">
    <property type="entry name" value="HTH_ARAC_FAMILY_2"/>
    <property type="match status" value="1"/>
</dbReference>
<feature type="domain" description="HTH araC/xylS-type" evidence="4">
    <location>
        <begin position="139"/>
        <end position="236"/>
    </location>
</feature>
<gene>
    <name evidence="5" type="ORF">ENJ12_12685</name>
</gene>
<keyword evidence="2" id="KW-0238">DNA-binding</keyword>
<name>A0A831RVA1_9GAMM</name>
<dbReference type="SUPFAM" id="SSF46689">
    <property type="entry name" value="Homeodomain-like"/>
    <property type="match status" value="2"/>
</dbReference>
<keyword evidence="3" id="KW-0804">Transcription</keyword>
<proteinExistence type="predicted"/>
<dbReference type="EMBL" id="DRLF01000436">
    <property type="protein sequence ID" value="HEC07706.1"/>
    <property type="molecule type" value="Genomic_DNA"/>
</dbReference>
<evidence type="ECO:0000256" key="1">
    <source>
        <dbReference type="ARBA" id="ARBA00023015"/>
    </source>
</evidence>
<dbReference type="GO" id="GO:0043565">
    <property type="term" value="F:sequence-specific DNA binding"/>
    <property type="evidence" value="ECO:0007669"/>
    <property type="project" value="InterPro"/>
</dbReference>
<dbReference type="PANTHER" id="PTHR46796">
    <property type="entry name" value="HTH-TYPE TRANSCRIPTIONAL ACTIVATOR RHAS-RELATED"/>
    <property type="match status" value="1"/>
</dbReference>
<keyword evidence="1" id="KW-0805">Transcription regulation</keyword>
<dbReference type="Pfam" id="PF12833">
    <property type="entry name" value="HTH_18"/>
    <property type="match status" value="1"/>
</dbReference>
<sequence>AADAPGTVFLPHESFVLAPGEAVEIDFPDASRKNPTTCLTVEISREKVTQVSERLVDSLGMTEVAEQWQFGNPVLHTHHNSETQRLLNRLIKLFMENHPDRDLLIDLNVSELIVRLLRHKTRDFLLTWCSRDPEANALIAALDWINSTLSQPLDITRLCRHAGMSRSRLYVEFKEKIGCSPVELQQQLRLKRAAERIRNGEAITAVAYDLGFKSPSHFCRRFKAFFGCVATEYKERSGS</sequence>
<protein>
    <submittedName>
        <fullName evidence="5">Helix-turn-helix domain-containing protein</fullName>
    </submittedName>
</protein>
<feature type="non-terminal residue" evidence="5">
    <location>
        <position position="1"/>
    </location>
</feature>
<dbReference type="PANTHER" id="PTHR46796:SF13">
    <property type="entry name" value="HTH-TYPE TRANSCRIPTIONAL ACTIVATOR RHAS"/>
    <property type="match status" value="1"/>
</dbReference>
<dbReference type="Gene3D" id="1.10.10.60">
    <property type="entry name" value="Homeodomain-like"/>
    <property type="match status" value="1"/>
</dbReference>
<dbReference type="InterPro" id="IPR050204">
    <property type="entry name" value="AraC_XylS_family_regulators"/>
</dbReference>
<dbReference type="InterPro" id="IPR009057">
    <property type="entry name" value="Homeodomain-like_sf"/>
</dbReference>
<dbReference type="SMART" id="SM00342">
    <property type="entry name" value="HTH_ARAC"/>
    <property type="match status" value="1"/>
</dbReference>
<evidence type="ECO:0000256" key="3">
    <source>
        <dbReference type="ARBA" id="ARBA00023163"/>
    </source>
</evidence>
<reference evidence="5" key="1">
    <citation type="journal article" date="2020" name="mSystems">
        <title>Genome- and Community-Level Interaction Insights into Carbon Utilization and Element Cycling Functions of Hydrothermarchaeota in Hydrothermal Sediment.</title>
        <authorList>
            <person name="Zhou Z."/>
            <person name="Liu Y."/>
            <person name="Xu W."/>
            <person name="Pan J."/>
            <person name="Luo Z.H."/>
            <person name="Li M."/>
        </authorList>
    </citation>
    <scope>NUCLEOTIDE SEQUENCE [LARGE SCALE GENOMIC DNA]</scope>
    <source>
        <strain evidence="5">HyVt-458</strain>
    </source>
</reference>
<evidence type="ECO:0000259" key="4">
    <source>
        <dbReference type="PROSITE" id="PS01124"/>
    </source>
</evidence>
<dbReference type="AlphaFoldDB" id="A0A831RVA1"/>
<dbReference type="InterPro" id="IPR009594">
    <property type="entry name" value="Tscrpt_reg_HTH_AraC_N"/>
</dbReference>
<dbReference type="Pfam" id="PF06719">
    <property type="entry name" value="AraC_N"/>
    <property type="match status" value="1"/>
</dbReference>
<evidence type="ECO:0000313" key="5">
    <source>
        <dbReference type="EMBL" id="HEC07706.1"/>
    </source>
</evidence>
<evidence type="ECO:0000256" key="2">
    <source>
        <dbReference type="ARBA" id="ARBA00023125"/>
    </source>
</evidence>
<accession>A0A831RVA1</accession>